<feature type="domain" description="Reverse transcriptase zinc-binding" evidence="2">
    <location>
        <begin position="416"/>
        <end position="484"/>
    </location>
</feature>
<accession>A0A6L2JP32</accession>
<dbReference type="EMBL" id="BKCJ010000923">
    <property type="protein sequence ID" value="GEU37394.1"/>
    <property type="molecule type" value="Genomic_DNA"/>
</dbReference>
<keyword evidence="3" id="KW-0548">Nucleotidyltransferase</keyword>
<proteinExistence type="predicted"/>
<dbReference type="AlphaFoldDB" id="A0A6L2JP32"/>
<name>A0A6L2JP32_TANCI</name>
<dbReference type="PANTHER" id="PTHR33116">
    <property type="entry name" value="REVERSE TRANSCRIPTASE ZINC-BINDING DOMAIN-CONTAINING PROTEIN-RELATED-RELATED"/>
    <property type="match status" value="1"/>
</dbReference>
<protein>
    <submittedName>
        <fullName evidence="3">Reverse transcriptase domain, reverse transcriptase zinc-binding domain protein</fullName>
    </submittedName>
</protein>
<comment type="caution">
    <text evidence="3">The sequence shown here is derived from an EMBL/GenBank/DDBJ whole genome shotgun (WGS) entry which is preliminary data.</text>
</comment>
<dbReference type="InterPro" id="IPR026960">
    <property type="entry name" value="RVT-Znf"/>
</dbReference>
<evidence type="ECO:0000313" key="3">
    <source>
        <dbReference type="EMBL" id="GEU37394.1"/>
    </source>
</evidence>
<keyword evidence="3" id="KW-0808">Transferase</keyword>
<organism evidence="3">
    <name type="scientific">Tanacetum cinerariifolium</name>
    <name type="common">Dalmatian daisy</name>
    <name type="synonym">Chrysanthemum cinerariifolium</name>
    <dbReference type="NCBI Taxonomy" id="118510"/>
    <lineage>
        <taxon>Eukaryota</taxon>
        <taxon>Viridiplantae</taxon>
        <taxon>Streptophyta</taxon>
        <taxon>Embryophyta</taxon>
        <taxon>Tracheophyta</taxon>
        <taxon>Spermatophyta</taxon>
        <taxon>Magnoliopsida</taxon>
        <taxon>eudicotyledons</taxon>
        <taxon>Gunneridae</taxon>
        <taxon>Pentapetalae</taxon>
        <taxon>asterids</taxon>
        <taxon>campanulids</taxon>
        <taxon>Asterales</taxon>
        <taxon>Asteraceae</taxon>
        <taxon>Asteroideae</taxon>
        <taxon>Anthemideae</taxon>
        <taxon>Anthemidinae</taxon>
        <taxon>Tanacetum</taxon>
    </lineage>
</organism>
<evidence type="ECO:0000256" key="1">
    <source>
        <dbReference type="SAM" id="MobiDB-lite"/>
    </source>
</evidence>
<evidence type="ECO:0000259" key="2">
    <source>
        <dbReference type="Pfam" id="PF13966"/>
    </source>
</evidence>
<keyword evidence="3" id="KW-0695">RNA-directed DNA polymerase</keyword>
<dbReference type="PANTHER" id="PTHR33116:SF78">
    <property type="entry name" value="OS12G0587133 PROTEIN"/>
    <property type="match status" value="1"/>
</dbReference>
<reference evidence="3" key="1">
    <citation type="journal article" date="2019" name="Sci. Rep.">
        <title>Draft genome of Tanacetum cinerariifolium, the natural source of mosquito coil.</title>
        <authorList>
            <person name="Yamashiro T."/>
            <person name="Shiraishi A."/>
            <person name="Satake H."/>
            <person name="Nakayama K."/>
        </authorList>
    </citation>
    <scope>NUCLEOTIDE SEQUENCE</scope>
</reference>
<dbReference type="Pfam" id="PF13966">
    <property type="entry name" value="zf-RVT"/>
    <property type="match status" value="1"/>
</dbReference>
<feature type="region of interest" description="Disordered" evidence="1">
    <location>
        <begin position="77"/>
        <end position="116"/>
    </location>
</feature>
<gene>
    <name evidence="3" type="ORF">Tci_009372</name>
</gene>
<dbReference type="GO" id="GO:0003964">
    <property type="term" value="F:RNA-directed DNA polymerase activity"/>
    <property type="evidence" value="ECO:0007669"/>
    <property type="project" value="UniProtKB-KW"/>
</dbReference>
<sequence>MMEIGGKRSKSIENRGNLWKAVKSGRKQSKAVENGGNRSKTVETVKIGRNRWKTVKIGRKQWKSVEISRKRWKRSKSVEIGGKRSKSVENSGNRWKSVENGGNRTKKVKNGGNRSKTVETGWKQAELLVKSSKSNRIVSLLQCFHSVSALKINLQKSSLYGIGVNHREISNLASFTGCSPQQLPFTYLGIPVASKMPRIKEWNPIIEKFKKRLSKWKANMLSIGGRSTLITSVLGSLGVYYISLFPMPKQVNKRLESLRANFFWGCTDGIKNSMDILEFVFSFKAERWSWIVGAINDKGIIPHSSIKRQVKDGSATRFWRDAWLGDIPLEHQFPCLFCLEANKDCLCPRQVAKWLVWCWTRNFHGGVTASQLDSLISMLVNVKLTECHDAWQWNLIGSNIFTVKDILIYIDSISLSEFPTETRWCHFIPRRINILVWHILRDRIPTRWNLSMKGFEVSSLLCPLCNIARETSSHLFWTCNLATSV</sequence>
<feature type="region of interest" description="Disordered" evidence="1">
    <location>
        <begin position="1"/>
        <end position="38"/>
    </location>
</feature>